<sequence>MSEYIIEMKHITKRFPGIVANDDVTLQIKKGEIFALLGENGAGKSTLMSMIFGMYEPDEGEIFIRGKKEQIHSPSYATKLNIGMVHQHFKLVQNYTITENIILGLKKKDKLFGILPYVDLKKADQEIEALSKKYGLEVNPTDVIENTSVSTQQRVEILKMLYREAEILIFDEPTAVLTPQEIESLLTIIRNLRDDGKTIILITHKLEEIKKIADRCAILNRGKLIDVLDVATTSTKQMANLMVGREVSFEVEKSEPHYRETVLEVKNLTVKNQDHFEVVKNVSFSVHGGEVFAIAGVSGNGQIEIADAIAGVEKAASGSILLNGVDITNYSIRKRTLEGISYIPEDRQSCGLVMDFTLEENLGLKNYFREPFSHKGVLDKAEFSQYGNELIDRYDIRSSQGNKTIVRSMSGGNQQKAIIGREIELQSPLMIFVQPTRGLDIGAIENIHKQIIRQRDAGKAILLISLELDEIMNCADTIGVIYNGEIQKIAAAKTLTSNEVGEFMMGVHQNAEN</sequence>
<keyword evidence="2" id="KW-0813">Transport</keyword>
<dbReference type="FunFam" id="3.40.50.300:FF:000127">
    <property type="entry name" value="Ribose import ATP-binding protein RbsA"/>
    <property type="match status" value="1"/>
</dbReference>
<dbReference type="InterPro" id="IPR003439">
    <property type="entry name" value="ABC_transporter-like_ATP-bd"/>
</dbReference>
<keyword evidence="3" id="KW-1003">Cell membrane</keyword>
<gene>
    <name evidence="10" type="ORF">C7U56_01700</name>
</gene>
<evidence type="ECO:0000313" key="10">
    <source>
        <dbReference type="EMBL" id="PST38693.1"/>
    </source>
</evidence>
<dbReference type="PROSITE" id="PS00211">
    <property type="entry name" value="ABC_TRANSPORTER_1"/>
    <property type="match status" value="1"/>
</dbReference>
<dbReference type="Proteomes" id="UP000241048">
    <property type="component" value="Unassembled WGS sequence"/>
</dbReference>
<protein>
    <submittedName>
        <fullName evidence="10">Heme ABC transporter ATP-binding protein</fullName>
    </submittedName>
</protein>
<comment type="subcellular location">
    <subcellularLocation>
        <location evidence="1">Cell membrane</location>
        <topology evidence="1">Peripheral membrane protein</topology>
    </subcellularLocation>
</comment>
<dbReference type="EMBL" id="PYLO01000001">
    <property type="protein sequence ID" value="PST38693.1"/>
    <property type="molecule type" value="Genomic_DNA"/>
</dbReference>
<dbReference type="SUPFAM" id="SSF52540">
    <property type="entry name" value="P-loop containing nucleoside triphosphate hydrolases"/>
    <property type="match status" value="2"/>
</dbReference>
<dbReference type="InterPro" id="IPR050107">
    <property type="entry name" value="ABC_carbohydrate_import_ATPase"/>
</dbReference>
<evidence type="ECO:0000256" key="2">
    <source>
        <dbReference type="ARBA" id="ARBA00022448"/>
    </source>
</evidence>
<evidence type="ECO:0000259" key="9">
    <source>
        <dbReference type="PROSITE" id="PS50893"/>
    </source>
</evidence>
<dbReference type="CDD" id="cd03215">
    <property type="entry name" value="ABC_Carb_Monos_II"/>
    <property type="match status" value="1"/>
</dbReference>
<keyword evidence="5" id="KW-0547">Nucleotide-binding</keyword>
<reference evidence="10 11" key="1">
    <citation type="submission" date="2018-03" db="EMBL/GenBank/DDBJ databases">
        <title>Lachnoclostridium SNUG30386 gen.nov., sp.nov., isolated from human faeces.</title>
        <authorList>
            <person name="Seo B."/>
            <person name="Jeon K."/>
            <person name="Ko G."/>
        </authorList>
    </citation>
    <scope>NUCLEOTIDE SEQUENCE [LARGE SCALE GENOMIC DNA]</scope>
    <source>
        <strain evidence="10 11">SNUG30386</strain>
    </source>
</reference>
<comment type="caution">
    <text evidence="10">The sequence shown here is derived from an EMBL/GenBank/DDBJ whole genome shotgun (WGS) entry which is preliminary data.</text>
</comment>
<proteinExistence type="predicted"/>
<evidence type="ECO:0000313" key="11">
    <source>
        <dbReference type="Proteomes" id="UP000241048"/>
    </source>
</evidence>
<dbReference type="AlphaFoldDB" id="A0A2T3FTU4"/>
<dbReference type="PROSITE" id="PS50893">
    <property type="entry name" value="ABC_TRANSPORTER_2"/>
    <property type="match status" value="2"/>
</dbReference>
<evidence type="ECO:0000256" key="5">
    <source>
        <dbReference type="ARBA" id="ARBA00022741"/>
    </source>
</evidence>
<dbReference type="Gene3D" id="3.40.50.300">
    <property type="entry name" value="P-loop containing nucleotide triphosphate hydrolases"/>
    <property type="match status" value="2"/>
</dbReference>
<evidence type="ECO:0000256" key="1">
    <source>
        <dbReference type="ARBA" id="ARBA00004202"/>
    </source>
</evidence>
<dbReference type="Pfam" id="PF00005">
    <property type="entry name" value="ABC_tran"/>
    <property type="match status" value="2"/>
</dbReference>
<dbReference type="InterPro" id="IPR027417">
    <property type="entry name" value="P-loop_NTPase"/>
</dbReference>
<keyword evidence="7" id="KW-1278">Translocase</keyword>
<dbReference type="PANTHER" id="PTHR43790">
    <property type="entry name" value="CARBOHYDRATE TRANSPORT ATP-BINDING PROTEIN MG119-RELATED"/>
    <property type="match status" value="1"/>
</dbReference>
<dbReference type="CDD" id="cd03216">
    <property type="entry name" value="ABC_Carb_Monos_I"/>
    <property type="match status" value="1"/>
</dbReference>
<accession>A0A2T3FTU4</accession>
<evidence type="ECO:0000256" key="4">
    <source>
        <dbReference type="ARBA" id="ARBA00022737"/>
    </source>
</evidence>
<evidence type="ECO:0000256" key="3">
    <source>
        <dbReference type="ARBA" id="ARBA00022475"/>
    </source>
</evidence>
<dbReference type="PANTHER" id="PTHR43790:SF4">
    <property type="entry name" value="GUANOSINE IMPORT ATP-BINDING PROTEIN NUPO"/>
    <property type="match status" value="1"/>
</dbReference>
<dbReference type="GO" id="GO:0016887">
    <property type="term" value="F:ATP hydrolysis activity"/>
    <property type="evidence" value="ECO:0007669"/>
    <property type="project" value="InterPro"/>
</dbReference>
<keyword evidence="6 10" id="KW-0067">ATP-binding</keyword>
<name>A0A2T3FTU4_9CLOT</name>
<dbReference type="GO" id="GO:0005524">
    <property type="term" value="F:ATP binding"/>
    <property type="evidence" value="ECO:0007669"/>
    <property type="project" value="UniProtKB-KW"/>
</dbReference>
<evidence type="ECO:0000256" key="8">
    <source>
        <dbReference type="ARBA" id="ARBA00023136"/>
    </source>
</evidence>
<dbReference type="InterPro" id="IPR017871">
    <property type="entry name" value="ABC_transporter-like_CS"/>
</dbReference>
<dbReference type="InterPro" id="IPR003593">
    <property type="entry name" value="AAA+_ATPase"/>
</dbReference>
<evidence type="ECO:0000256" key="7">
    <source>
        <dbReference type="ARBA" id="ARBA00022967"/>
    </source>
</evidence>
<dbReference type="RefSeq" id="WP_106999894.1">
    <property type="nucleotide sequence ID" value="NZ_DBFCCR010000010.1"/>
</dbReference>
<feature type="domain" description="ABC transporter" evidence="9">
    <location>
        <begin position="263"/>
        <end position="508"/>
    </location>
</feature>
<feature type="domain" description="ABC transporter" evidence="9">
    <location>
        <begin position="6"/>
        <end position="246"/>
    </location>
</feature>
<evidence type="ECO:0000256" key="6">
    <source>
        <dbReference type="ARBA" id="ARBA00022840"/>
    </source>
</evidence>
<keyword evidence="11" id="KW-1185">Reference proteome</keyword>
<keyword evidence="4" id="KW-0677">Repeat</keyword>
<keyword evidence="8" id="KW-0472">Membrane</keyword>
<organism evidence="10 11">
    <name type="scientific">Clostridium fessum</name>
    <dbReference type="NCBI Taxonomy" id="2126740"/>
    <lineage>
        <taxon>Bacteria</taxon>
        <taxon>Bacillati</taxon>
        <taxon>Bacillota</taxon>
        <taxon>Clostridia</taxon>
        <taxon>Eubacteriales</taxon>
        <taxon>Clostridiaceae</taxon>
        <taxon>Clostridium</taxon>
    </lineage>
</organism>
<dbReference type="GO" id="GO:0005886">
    <property type="term" value="C:plasma membrane"/>
    <property type="evidence" value="ECO:0007669"/>
    <property type="project" value="UniProtKB-SubCell"/>
</dbReference>
<dbReference type="SMART" id="SM00382">
    <property type="entry name" value="AAA"/>
    <property type="match status" value="1"/>
</dbReference>